<evidence type="ECO:0000313" key="8">
    <source>
        <dbReference type="EMBL" id="EMY81039.1"/>
    </source>
</evidence>
<dbReference type="InterPro" id="IPR029063">
    <property type="entry name" value="SAM-dependent_MTases_sf"/>
</dbReference>
<dbReference type="HAMAP" id="MF_01872">
    <property type="entry name" value="tRNA_methyltr_YfiC"/>
    <property type="match status" value="1"/>
</dbReference>
<dbReference type="GO" id="GO:0016430">
    <property type="term" value="F:tRNA (adenine-N6)-methyltransferase activity"/>
    <property type="evidence" value="ECO:0007669"/>
    <property type="project" value="UniProtKB-UniRule"/>
</dbReference>
<gene>
    <name evidence="8" type="ORF">pgond44_08522</name>
</gene>
<comment type="caution">
    <text evidence="8">The sequence shown here is derived from an EMBL/GenBank/DDBJ whole genome shotgun (WGS) entry which is preliminary data.</text>
</comment>
<dbReference type="Gene3D" id="3.40.50.150">
    <property type="entry name" value="Vaccinia Virus protein VP39"/>
    <property type="match status" value="1"/>
</dbReference>
<dbReference type="InterPro" id="IPR002052">
    <property type="entry name" value="DNA_methylase_N6_adenine_CS"/>
</dbReference>
<dbReference type="GO" id="GO:0005737">
    <property type="term" value="C:cytoplasm"/>
    <property type="evidence" value="ECO:0007669"/>
    <property type="project" value="UniProtKB-SubCell"/>
</dbReference>
<evidence type="ECO:0000256" key="3">
    <source>
        <dbReference type="ARBA" id="ARBA00022679"/>
    </source>
</evidence>
<evidence type="ECO:0000313" key="9">
    <source>
        <dbReference type="Proteomes" id="UP000012317"/>
    </source>
</evidence>
<feature type="domain" description="Methyltransferase small" evidence="7">
    <location>
        <begin position="36"/>
        <end position="121"/>
    </location>
</feature>
<keyword evidence="2 6" id="KW-0489">Methyltransferase</keyword>
<reference evidence="8 9" key="1">
    <citation type="journal article" date="2014" name="Genome Biol. Evol.">
        <title>Extensive gene acquisition in the extremely psychrophilic bacterial species Psychroflexus torquis and the link to sea-ice ecosystem specialism.</title>
        <authorList>
            <person name="Feng S."/>
            <person name="Powell S.M."/>
            <person name="Wilson R."/>
            <person name="Bowman J.P."/>
        </authorList>
    </citation>
    <scope>NUCLEOTIDE SEQUENCE [LARGE SCALE GENOMIC DNA]</scope>
    <source>
        <strain evidence="8 9">ACAM 44</strain>
    </source>
</reference>
<dbReference type="GO" id="GO:0008033">
    <property type="term" value="P:tRNA processing"/>
    <property type="evidence" value="ECO:0007669"/>
    <property type="project" value="UniProtKB-UniRule"/>
</dbReference>
<name>N1WVB3_9FLAO</name>
<dbReference type="CDD" id="cd02440">
    <property type="entry name" value="AdoMet_MTases"/>
    <property type="match status" value="1"/>
</dbReference>
<dbReference type="STRING" id="1189619.pgond44_08522"/>
<dbReference type="PATRIC" id="fig|1189619.4.peg.1755"/>
<evidence type="ECO:0000259" key="7">
    <source>
        <dbReference type="Pfam" id="PF05175"/>
    </source>
</evidence>
<dbReference type="InterPro" id="IPR020596">
    <property type="entry name" value="rRNA_Ade_Mease_Trfase_CS"/>
</dbReference>
<evidence type="ECO:0000256" key="6">
    <source>
        <dbReference type="HAMAP-Rule" id="MF_01872"/>
    </source>
</evidence>
<dbReference type="PROSITE" id="PS00092">
    <property type="entry name" value="N6_MTASE"/>
    <property type="match status" value="1"/>
</dbReference>
<comment type="similarity">
    <text evidence="6">Belongs to the methyltransferase superfamily. tRNA (adenine-N(6)-)-methyltransferase family.</text>
</comment>
<keyword evidence="9" id="KW-1185">Reference proteome</keyword>
<proteinExistence type="inferred from homology"/>
<dbReference type="PANTHER" id="PTHR47739">
    <property type="entry name" value="TRNA1(VAL) (ADENINE(37)-N6)-METHYLTRANSFERASE"/>
    <property type="match status" value="1"/>
</dbReference>
<comment type="subcellular location">
    <subcellularLocation>
        <location evidence="6">Cytoplasm</location>
    </subcellularLocation>
</comment>
<keyword evidence="1 6" id="KW-0963">Cytoplasm</keyword>
<keyword evidence="4 6" id="KW-0949">S-adenosyl-L-methionine</keyword>
<evidence type="ECO:0000256" key="2">
    <source>
        <dbReference type="ARBA" id="ARBA00022603"/>
    </source>
</evidence>
<dbReference type="InterPro" id="IPR050210">
    <property type="entry name" value="tRNA_Adenine-N(6)_MTase"/>
</dbReference>
<sequence length="241" mass="27774">MKNDIFHFKEFDVIQSKSAMKIGTDAVLLGAWVPLTHTELKVLDIGAGTGVLSLQIAQRSIADTIDAVEIDPDAFEECVTNFENSPWGDRLFCYHAGFVEFYSEMEETYDLIISNPPFFQSPLNSESKINSRETARFQDRLNFEELLKGVSVLLAEDGQFSLILPYPKMEEFIQKAEDYALFPTTILNVRGHSSSPLKRSLITFRRNKEETIKQNELIIELERHHYTQDYIDLVKDFYLKM</sequence>
<keyword evidence="5 6" id="KW-0819">tRNA processing</keyword>
<dbReference type="InterPro" id="IPR022882">
    <property type="entry name" value="tRNA_adenine-N6_MeTrfase"/>
</dbReference>
<comment type="catalytic activity">
    <reaction evidence="6">
        <text>adenosine(37) in tRNA1(Val) + S-adenosyl-L-methionine = N(6)-methyladenosine(37) in tRNA1(Val) + S-adenosyl-L-homocysteine + H(+)</text>
        <dbReference type="Rhea" id="RHEA:43160"/>
        <dbReference type="Rhea" id="RHEA-COMP:10369"/>
        <dbReference type="Rhea" id="RHEA-COMP:10370"/>
        <dbReference type="ChEBI" id="CHEBI:15378"/>
        <dbReference type="ChEBI" id="CHEBI:57856"/>
        <dbReference type="ChEBI" id="CHEBI:59789"/>
        <dbReference type="ChEBI" id="CHEBI:74411"/>
        <dbReference type="ChEBI" id="CHEBI:74449"/>
        <dbReference type="EC" id="2.1.1.223"/>
    </reaction>
</comment>
<dbReference type="InterPro" id="IPR007848">
    <property type="entry name" value="Small_mtfrase_dom"/>
</dbReference>
<dbReference type="Pfam" id="PF05175">
    <property type="entry name" value="MTS"/>
    <property type="match status" value="1"/>
</dbReference>
<evidence type="ECO:0000256" key="4">
    <source>
        <dbReference type="ARBA" id="ARBA00022691"/>
    </source>
</evidence>
<protein>
    <recommendedName>
        <fullName evidence="6">tRNA1(Val) (adenine(37)-N6)-methyltransferase</fullName>
        <ecNumber evidence="6">2.1.1.223</ecNumber>
    </recommendedName>
    <alternativeName>
        <fullName evidence="6">tRNA m6A37 methyltransferase</fullName>
    </alternativeName>
</protein>
<dbReference type="GO" id="GO:0000179">
    <property type="term" value="F:rRNA (adenine-N6,N6-)-dimethyltransferase activity"/>
    <property type="evidence" value="ECO:0007669"/>
    <property type="project" value="InterPro"/>
</dbReference>
<dbReference type="Proteomes" id="UP000012317">
    <property type="component" value="Unassembled WGS sequence"/>
</dbReference>
<evidence type="ECO:0000256" key="5">
    <source>
        <dbReference type="ARBA" id="ARBA00022694"/>
    </source>
</evidence>
<comment type="function">
    <text evidence="6">Specifically methylates the adenine in position 37 of tRNA(1)(Val) (anticodon cmo5UAC).</text>
</comment>
<organism evidence="8 9">
    <name type="scientific">Psychroflexus gondwanensis ACAM 44</name>
    <dbReference type="NCBI Taxonomy" id="1189619"/>
    <lineage>
        <taxon>Bacteria</taxon>
        <taxon>Pseudomonadati</taxon>
        <taxon>Bacteroidota</taxon>
        <taxon>Flavobacteriia</taxon>
        <taxon>Flavobacteriales</taxon>
        <taxon>Flavobacteriaceae</taxon>
        <taxon>Psychroflexus</taxon>
    </lineage>
</organism>
<evidence type="ECO:0000256" key="1">
    <source>
        <dbReference type="ARBA" id="ARBA00022490"/>
    </source>
</evidence>
<keyword evidence="3 6" id="KW-0808">Transferase</keyword>
<dbReference type="EC" id="2.1.1.223" evidence="6"/>
<dbReference type="SUPFAM" id="SSF53335">
    <property type="entry name" value="S-adenosyl-L-methionine-dependent methyltransferases"/>
    <property type="match status" value="1"/>
</dbReference>
<dbReference type="eggNOG" id="COG4123">
    <property type="taxonomic scope" value="Bacteria"/>
</dbReference>
<dbReference type="GO" id="GO:0003676">
    <property type="term" value="F:nucleic acid binding"/>
    <property type="evidence" value="ECO:0007669"/>
    <property type="project" value="InterPro"/>
</dbReference>
<accession>N1WVB3</accession>
<dbReference type="PANTHER" id="PTHR47739:SF1">
    <property type="entry name" value="TRNA1(VAL) (ADENINE(37)-N6)-METHYLTRANSFERASE"/>
    <property type="match status" value="1"/>
</dbReference>
<dbReference type="AlphaFoldDB" id="N1WVB3"/>
<dbReference type="EMBL" id="APLF01000008">
    <property type="protein sequence ID" value="EMY81039.1"/>
    <property type="molecule type" value="Genomic_DNA"/>
</dbReference>
<dbReference type="PROSITE" id="PS01131">
    <property type="entry name" value="RRNA_A_DIMETH"/>
    <property type="match status" value="1"/>
</dbReference>
<dbReference type="RefSeq" id="WP_003440123.1">
    <property type="nucleotide sequence ID" value="NZ_APLF01000008.1"/>
</dbReference>